<dbReference type="InterPro" id="IPR010920">
    <property type="entry name" value="LSM_dom_sf"/>
</dbReference>
<evidence type="ECO:0000259" key="9">
    <source>
        <dbReference type="Pfam" id="PF21082"/>
    </source>
</evidence>
<feature type="transmembrane region" description="Helical" evidence="7">
    <location>
        <begin position="43"/>
        <end position="65"/>
    </location>
</feature>
<comment type="caution">
    <text evidence="10">The sequence shown here is derived from an EMBL/GenBank/DDBJ whole genome shotgun (WGS) entry which is preliminary data.</text>
</comment>
<dbReference type="InterPro" id="IPR006685">
    <property type="entry name" value="MscS_channel_2nd"/>
</dbReference>
<evidence type="ECO:0000256" key="4">
    <source>
        <dbReference type="ARBA" id="ARBA00022692"/>
    </source>
</evidence>
<dbReference type="PANTHER" id="PTHR30347">
    <property type="entry name" value="POTASSIUM CHANNEL RELATED"/>
    <property type="match status" value="1"/>
</dbReference>
<comment type="subcellular location">
    <subcellularLocation>
        <location evidence="1">Cell membrane</location>
        <topology evidence="1">Multi-pass membrane protein</topology>
    </subcellularLocation>
</comment>
<dbReference type="PANTHER" id="PTHR30347:SF1">
    <property type="entry name" value="MECHANOSENSITIVE CHANNEL MSCK"/>
    <property type="match status" value="1"/>
</dbReference>
<dbReference type="InterPro" id="IPR023408">
    <property type="entry name" value="MscS_beta-dom_sf"/>
</dbReference>
<keyword evidence="4 7" id="KW-0812">Transmembrane</keyword>
<dbReference type="Gene3D" id="2.30.30.60">
    <property type="match status" value="1"/>
</dbReference>
<dbReference type="InterPro" id="IPR011066">
    <property type="entry name" value="MscS_channel_C_sf"/>
</dbReference>
<keyword evidence="6 7" id="KW-0472">Membrane</keyword>
<proteinExistence type="inferred from homology"/>
<dbReference type="AlphaFoldDB" id="A0AAE3MPB9"/>
<comment type="similarity">
    <text evidence="2">Belongs to the MscS (TC 1.A.23) family.</text>
</comment>
<evidence type="ECO:0000259" key="8">
    <source>
        <dbReference type="Pfam" id="PF00924"/>
    </source>
</evidence>
<dbReference type="InterPro" id="IPR052702">
    <property type="entry name" value="MscS-like_channel"/>
</dbReference>
<evidence type="ECO:0000256" key="7">
    <source>
        <dbReference type="SAM" id="Phobius"/>
    </source>
</evidence>
<dbReference type="Gene3D" id="3.30.70.100">
    <property type="match status" value="1"/>
</dbReference>
<sequence>MVALLTLIQDKPGKVGEFLEKDVWGTIKEVLNMGLHIGEGEKSIHITLGLLLLLITAFVVTSYVLKWLRHLLTRKMQGDDKMKFFSIFKFIKYFVYVAVILVTMSAAGIDITILLTASAALFVGLGLALQELFQDVIAGIFIITDKSLLVGDIIEVDGKVVRVFEIKLRTTRAITRDDKVIIIPNHIFLSGTIFSHTQNRDTTRETVNVGVAYGSDVEKVTQILLDCAREHSGVLKSPEPFVLFEDFGDSALLFALKFHVVDSFTTPNVKSELRYKIDKAFRENQVTIPFPQRDVHIYQNDAFQVRQKITQEGKASE</sequence>
<keyword evidence="3" id="KW-1003">Cell membrane</keyword>
<dbReference type="Gene3D" id="1.10.287.1260">
    <property type="match status" value="1"/>
</dbReference>
<evidence type="ECO:0000256" key="6">
    <source>
        <dbReference type="ARBA" id="ARBA00023136"/>
    </source>
</evidence>
<protein>
    <submittedName>
        <fullName evidence="10">Mechanosensitive ion channel</fullName>
    </submittedName>
</protein>
<feature type="domain" description="Mechanosensitive ion channel MscS C-terminal" evidence="9">
    <location>
        <begin position="206"/>
        <end position="286"/>
    </location>
</feature>
<dbReference type="InterPro" id="IPR049278">
    <property type="entry name" value="MS_channel_C"/>
</dbReference>
<evidence type="ECO:0000256" key="1">
    <source>
        <dbReference type="ARBA" id="ARBA00004651"/>
    </source>
</evidence>
<feature type="domain" description="Mechanosensitive ion channel MscS" evidence="8">
    <location>
        <begin position="132"/>
        <end position="193"/>
    </location>
</feature>
<reference evidence="10" key="1">
    <citation type="submission" date="2022-11" db="EMBL/GenBank/DDBJ databases">
        <title>The characterization of three novel Bacteroidetes species and genomic analysis of their roles in tidal elemental geochemical cycles.</title>
        <authorList>
            <person name="Ma K.-J."/>
        </authorList>
    </citation>
    <scope>NUCLEOTIDE SEQUENCE</scope>
    <source>
        <strain evidence="10">M415</strain>
    </source>
</reference>
<evidence type="ECO:0000256" key="2">
    <source>
        <dbReference type="ARBA" id="ARBA00008017"/>
    </source>
</evidence>
<feature type="transmembrane region" description="Helical" evidence="7">
    <location>
        <begin position="111"/>
        <end position="129"/>
    </location>
</feature>
<dbReference type="Proteomes" id="UP001207116">
    <property type="component" value="Unassembled WGS sequence"/>
</dbReference>
<feature type="transmembrane region" description="Helical" evidence="7">
    <location>
        <begin position="86"/>
        <end position="105"/>
    </location>
</feature>
<evidence type="ECO:0000313" key="10">
    <source>
        <dbReference type="EMBL" id="MCX2720517.1"/>
    </source>
</evidence>
<dbReference type="InterPro" id="IPR011014">
    <property type="entry name" value="MscS_channel_TM-2"/>
</dbReference>
<dbReference type="SUPFAM" id="SSF82861">
    <property type="entry name" value="Mechanosensitive channel protein MscS (YggB), transmembrane region"/>
    <property type="match status" value="1"/>
</dbReference>
<dbReference type="Pfam" id="PF00924">
    <property type="entry name" value="MS_channel_2nd"/>
    <property type="match status" value="1"/>
</dbReference>
<name>A0AAE3MPB9_9FLAO</name>
<dbReference type="Pfam" id="PF21082">
    <property type="entry name" value="MS_channel_3rd"/>
    <property type="match status" value="1"/>
</dbReference>
<gene>
    <name evidence="10" type="ORF">OO016_12950</name>
</gene>
<dbReference type="GO" id="GO:0008381">
    <property type="term" value="F:mechanosensitive monoatomic ion channel activity"/>
    <property type="evidence" value="ECO:0007669"/>
    <property type="project" value="UniProtKB-ARBA"/>
</dbReference>
<dbReference type="SUPFAM" id="SSF50182">
    <property type="entry name" value="Sm-like ribonucleoproteins"/>
    <property type="match status" value="1"/>
</dbReference>
<evidence type="ECO:0000256" key="5">
    <source>
        <dbReference type="ARBA" id="ARBA00022989"/>
    </source>
</evidence>
<keyword evidence="11" id="KW-1185">Reference proteome</keyword>
<dbReference type="GO" id="GO:0005886">
    <property type="term" value="C:plasma membrane"/>
    <property type="evidence" value="ECO:0007669"/>
    <property type="project" value="UniProtKB-SubCell"/>
</dbReference>
<dbReference type="SUPFAM" id="SSF82689">
    <property type="entry name" value="Mechanosensitive channel protein MscS (YggB), C-terminal domain"/>
    <property type="match status" value="1"/>
</dbReference>
<organism evidence="10 11">
    <name type="scientific">Lentiprolixibacter aurantiacus</name>
    <dbReference type="NCBI Taxonomy" id="2993939"/>
    <lineage>
        <taxon>Bacteria</taxon>
        <taxon>Pseudomonadati</taxon>
        <taxon>Bacteroidota</taxon>
        <taxon>Flavobacteriia</taxon>
        <taxon>Flavobacteriales</taxon>
        <taxon>Flavobacteriaceae</taxon>
        <taxon>Lentiprolixibacter</taxon>
    </lineage>
</organism>
<evidence type="ECO:0000256" key="3">
    <source>
        <dbReference type="ARBA" id="ARBA00022475"/>
    </source>
</evidence>
<accession>A0AAE3MPB9</accession>
<evidence type="ECO:0000313" key="11">
    <source>
        <dbReference type="Proteomes" id="UP001207116"/>
    </source>
</evidence>
<keyword evidence="5 7" id="KW-1133">Transmembrane helix</keyword>
<dbReference type="EMBL" id="JAPFQP010000004">
    <property type="protein sequence ID" value="MCX2720517.1"/>
    <property type="molecule type" value="Genomic_DNA"/>
</dbReference>